<dbReference type="EMBL" id="WHZU01000011">
    <property type="protein sequence ID" value="NEH11917.1"/>
    <property type="molecule type" value="Genomic_DNA"/>
</dbReference>
<gene>
    <name evidence="3" type="ORF">GFD18_07430</name>
</gene>
<evidence type="ECO:0000313" key="3">
    <source>
        <dbReference type="EMBL" id="NEH11917.1"/>
    </source>
</evidence>
<dbReference type="Proteomes" id="UP000475155">
    <property type="component" value="Unassembled WGS sequence"/>
</dbReference>
<feature type="region of interest" description="Disordered" evidence="1">
    <location>
        <begin position="127"/>
        <end position="208"/>
    </location>
</feature>
<evidence type="ECO:0000256" key="2">
    <source>
        <dbReference type="SAM" id="Phobius"/>
    </source>
</evidence>
<keyword evidence="4" id="KW-1185">Reference proteome</keyword>
<keyword evidence="2" id="KW-1133">Transmembrane helix</keyword>
<feature type="compositionally biased region" description="Polar residues" evidence="1">
    <location>
        <begin position="177"/>
        <end position="208"/>
    </location>
</feature>
<sequence>MNRNAKNPGAKDSAKDTGRGARRTAGAARAPLAVRAALGILAVLMLAGAAVAALNISSLSTNNTAVAGLNAAIADYAKDSPDLGALRKAQQQNDAQFADAQGLSAVQLPQVRRTIADNAAQSARLTKQIEDDLNKQKSRETNTSTSDGTAAKATQGKSGKASSQDTAEAEKIDRLLKQNSQGSKANVSNTPSDTSKTEGGTNRNAKPW</sequence>
<dbReference type="InterPro" id="IPR046314">
    <property type="entry name" value="DUF6466"/>
</dbReference>
<reference evidence="3 4" key="1">
    <citation type="submission" date="2019-10" db="EMBL/GenBank/DDBJ databases">
        <title>Bifidobacterium from non-human primates.</title>
        <authorList>
            <person name="Modesto M."/>
        </authorList>
    </citation>
    <scope>NUCLEOTIDE SEQUENCE [LARGE SCALE GENOMIC DNA]</scope>
    <source>
        <strain evidence="3 4">SMA1</strain>
    </source>
</reference>
<organism evidence="3 4">
    <name type="scientific">Bifidobacterium saimiriisciurei</name>
    <dbReference type="NCBI Taxonomy" id="2661627"/>
    <lineage>
        <taxon>Bacteria</taxon>
        <taxon>Bacillati</taxon>
        <taxon>Actinomycetota</taxon>
        <taxon>Actinomycetes</taxon>
        <taxon>Bifidobacteriales</taxon>
        <taxon>Bifidobacteriaceae</taxon>
        <taxon>Bifidobacterium</taxon>
    </lineage>
</organism>
<evidence type="ECO:0000313" key="4">
    <source>
        <dbReference type="Proteomes" id="UP000475155"/>
    </source>
</evidence>
<feature type="compositionally biased region" description="Basic and acidic residues" evidence="1">
    <location>
        <begin position="127"/>
        <end position="140"/>
    </location>
</feature>
<proteinExistence type="predicted"/>
<protein>
    <recommendedName>
        <fullName evidence="5">Cell surface protein</fullName>
    </recommendedName>
</protein>
<feature type="transmembrane region" description="Helical" evidence="2">
    <location>
        <begin position="32"/>
        <end position="54"/>
    </location>
</feature>
<evidence type="ECO:0000256" key="1">
    <source>
        <dbReference type="SAM" id="MobiDB-lite"/>
    </source>
</evidence>
<accession>A0ABX0C9X2</accession>
<comment type="caution">
    <text evidence="3">The sequence shown here is derived from an EMBL/GenBank/DDBJ whole genome shotgun (WGS) entry which is preliminary data.</text>
</comment>
<feature type="compositionally biased region" description="Polar residues" evidence="1">
    <location>
        <begin position="155"/>
        <end position="166"/>
    </location>
</feature>
<dbReference type="RefSeq" id="WP_163199031.1">
    <property type="nucleotide sequence ID" value="NZ_WHZU01000011.1"/>
</dbReference>
<dbReference type="Pfam" id="PF20070">
    <property type="entry name" value="DUF6466"/>
    <property type="match status" value="1"/>
</dbReference>
<evidence type="ECO:0008006" key="5">
    <source>
        <dbReference type="Google" id="ProtNLM"/>
    </source>
</evidence>
<keyword evidence="2" id="KW-0812">Transmembrane</keyword>
<feature type="region of interest" description="Disordered" evidence="1">
    <location>
        <begin position="1"/>
        <end position="26"/>
    </location>
</feature>
<name>A0ABX0C9X2_9BIFI</name>
<keyword evidence="2" id="KW-0472">Membrane</keyword>